<accession>A0A5M3Z5I1</accession>
<comment type="caution">
    <text evidence="1">The sequence shown here is derived from an EMBL/GenBank/DDBJ whole genome shotgun (WGS) entry which is preliminary data.</text>
</comment>
<name>A0A5M3Z5I1_ASPTE</name>
<keyword evidence="2" id="KW-1185">Reference proteome</keyword>
<dbReference type="VEuPathDB" id="FungiDB:ATEG_06227"/>
<gene>
    <name evidence="1" type="ORF">ATEIFO6365_0007060400</name>
</gene>
<dbReference type="OrthoDB" id="4814580at2759"/>
<protein>
    <submittedName>
        <fullName evidence="1">Uncharacterized protein</fullName>
    </submittedName>
</protein>
<proteinExistence type="predicted"/>
<sequence>MKYLLFLCLGISQTYCLSTSDGSTATEPLFVKGQGPDGLDIFKPYHRFNLTQWKPDSTFYEGVPMVEKQTVINGETLIYQDFNISALTLGQFKKYVMSTPDFFDSHGSIIFSDEDAQAYREFMIAAEDHGDTSVAIPLNLTKRDSLPATDCSDSGMFCKDKCLKLVQRGVVQSTNDDVYGDYHYDSDSFCGSGSITKTVSVTDVSGITIGGSGQIPGFGKGWTKLVSTFFNTFGFNIGNTPDSVTTAIGYTGNCGPGNVCFLWHRPHFTVNKGVVITQFIDAFTQKTCQDPETTPYEAHIMHEESDSGGAGSWVS</sequence>
<dbReference type="EMBL" id="BLJY01000007">
    <property type="protein sequence ID" value="GFF18055.1"/>
    <property type="molecule type" value="Genomic_DNA"/>
</dbReference>
<evidence type="ECO:0000313" key="2">
    <source>
        <dbReference type="Proteomes" id="UP000452235"/>
    </source>
</evidence>
<reference evidence="1 2" key="1">
    <citation type="submission" date="2020-01" db="EMBL/GenBank/DDBJ databases">
        <title>Aspergillus terreus IFO 6365 whole genome shotgun sequence.</title>
        <authorList>
            <person name="Kanamasa S."/>
            <person name="Takahashi H."/>
        </authorList>
    </citation>
    <scope>NUCLEOTIDE SEQUENCE [LARGE SCALE GENOMIC DNA]</scope>
    <source>
        <strain evidence="1 2">IFO 6365</strain>
    </source>
</reference>
<organism evidence="1 2">
    <name type="scientific">Aspergillus terreus</name>
    <dbReference type="NCBI Taxonomy" id="33178"/>
    <lineage>
        <taxon>Eukaryota</taxon>
        <taxon>Fungi</taxon>
        <taxon>Dikarya</taxon>
        <taxon>Ascomycota</taxon>
        <taxon>Pezizomycotina</taxon>
        <taxon>Eurotiomycetes</taxon>
        <taxon>Eurotiomycetidae</taxon>
        <taxon>Eurotiales</taxon>
        <taxon>Aspergillaceae</taxon>
        <taxon>Aspergillus</taxon>
        <taxon>Aspergillus subgen. Circumdati</taxon>
    </lineage>
</organism>
<evidence type="ECO:0000313" key="1">
    <source>
        <dbReference type="EMBL" id="GFF18055.1"/>
    </source>
</evidence>
<dbReference type="Proteomes" id="UP000452235">
    <property type="component" value="Unassembled WGS sequence"/>
</dbReference>
<dbReference type="AlphaFoldDB" id="A0A5M3Z5I1"/>